<gene>
    <name evidence="1" type="ORF">SAMN06297144_3425</name>
</gene>
<reference evidence="1 2" key="1">
    <citation type="submission" date="2017-07" db="EMBL/GenBank/DDBJ databases">
        <authorList>
            <person name="Sun Z.S."/>
            <person name="Albrecht U."/>
            <person name="Echele G."/>
            <person name="Lee C.C."/>
        </authorList>
    </citation>
    <scope>NUCLEOTIDE SEQUENCE [LARGE SCALE GENOMIC DNA]</scope>
    <source>
        <strain evidence="1 2">CGMCC 1.12672</strain>
    </source>
</reference>
<accession>A0A285R2F4</accession>
<dbReference type="RefSeq" id="WP_097065173.1">
    <property type="nucleotide sequence ID" value="NZ_OBMI01000004.1"/>
</dbReference>
<proteinExistence type="predicted"/>
<protein>
    <submittedName>
        <fullName evidence="1">Regulatory protein</fullName>
    </submittedName>
</protein>
<organism evidence="1 2">
    <name type="scientific">Sphingomonas guangdongensis</name>
    <dbReference type="NCBI Taxonomy" id="1141890"/>
    <lineage>
        <taxon>Bacteria</taxon>
        <taxon>Pseudomonadati</taxon>
        <taxon>Pseudomonadota</taxon>
        <taxon>Alphaproteobacteria</taxon>
        <taxon>Sphingomonadales</taxon>
        <taxon>Sphingomonadaceae</taxon>
        <taxon>Sphingomonas</taxon>
    </lineage>
</organism>
<dbReference type="OrthoDB" id="7432442at2"/>
<keyword evidence="2" id="KW-1185">Reference proteome</keyword>
<dbReference type="AlphaFoldDB" id="A0A285R2F4"/>
<evidence type="ECO:0000313" key="1">
    <source>
        <dbReference type="EMBL" id="SOB88275.1"/>
    </source>
</evidence>
<dbReference type="InterPro" id="IPR036388">
    <property type="entry name" value="WH-like_DNA-bd_sf"/>
</dbReference>
<dbReference type="Gene3D" id="1.10.10.10">
    <property type="entry name" value="Winged helix-like DNA-binding domain superfamily/Winged helix DNA-binding domain"/>
    <property type="match status" value="1"/>
</dbReference>
<dbReference type="Proteomes" id="UP000219494">
    <property type="component" value="Unassembled WGS sequence"/>
</dbReference>
<sequence>MPQSRRPAPPLDAAALERLALRYVERYATTRGKLYAYLTRKLRERGWDAAEPPALDELVGRFAERGYVDDRGFAESRAAAMTRRGYGARRVAGALRAAGIAGADLGPAESIVADGAVTSAVAFARRKRLGPFARTPLDPASRQKALAAFLRAGHDMALARRLLALEPGALDGDDADQAGLSLS</sequence>
<dbReference type="EMBL" id="OBMI01000004">
    <property type="protein sequence ID" value="SOB88275.1"/>
    <property type="molecule type" value="Genomic_DNA"/>
</dbReference>
<name>A0A285R2F4_9SPHN</name>
<evidence type="ECO:0000313" key="2">
    <source>
        <dbReference type="Proteomes" id="UP000219494"/>
    </source>
</evidence>